<reference evidence="4" key="1">
    <citation type="submission" date="2016-06" db="EMBL/GenBank/DDBJ databases">
        <title>Complete genome sequence of Actinoalloteichus fjordicus DSM 46855 (=ADI127-17), type strain of the new species Actinoalloteichus fjordicus.</title>
        <authorList>
            <person name="Ruckert C."/>
            <person name="Nouioui I."/>
            <person name="Willmese J."/>
            <person name="van Wezel G."/>
            <person name="Klenk H.-P."/>
            <person name="Kalinowski J."/>
            <person name="Zotchev S.B."/>
        </authorList>
    </citation>
    <scope>NUCLEOTIDE SEQUENCE [LARGE SCALE GENOMIC DNA]</scope>
    <source>
        <strain evidence="4">ADI127-7</strain>
    </source>
</reference>
<dbReference type="InterPro" id="IPR001932">
    <property type="entry name" value="PPM-type_phosphatase-like_dom"/>
</dbReference>
<dbReference type="KEGG" id="acad:UA74_23450"/>
<dbReference type="GO" id="GO:0016791">
    <property type="term" value="F:phosphatase activity"/>
    <property type="evidence" value="ECO:0007669"/>
    <property type="project" value="TreeGrafter"/>
</dbReference>
<dbReference type="InterPro" id="IPR036457">
    <property type="entry name" value="PPM-type-like_dom_sf"/>
</dbReference>
<dbReference type="Pfam" id="PF07228">
    <property type="entry name" value="SpoIIE"/>
    <property type="match status" value="1"/>
</dbReference>
<evidence type="ECO:0000313" key="4">
    <source>
        <dbReference type="Proteomes" id="UP000185511"/>
    </source>
</evidence>
<dbReference type="Proteomes" id="UP000185511">
    <property type="component" value="Chromosome"/>
</dbReference>
<dbReference type="SUPFAM" id="SSF81606">
    <property type="entry name" value="PP2C-like"/>
    <property type="match status" value="1"/>
</dbReference>
<protein>
    <submittedName>
        <fullName evidence="3">Serine phosphatase RsbU, regulator of sigma subunit</fullName>
    </submittedName>
</protein>
<keyword evidence="1" id="KW-0378">Hydrolase</keyword>
<dbReference type="EMBL" id="CP016076">
    <property type="protein sequence ID" value="APU16708.1"/>
    <property type="molecule type" value="Genomic_DNA"/>
</dbReference>
<name>A0AAC9LF51_9PSEU</name>
<dbReference type="PANTHER" id="PTHR43156:SF2">
    <property type="entry name" value="STAGE II SPORULATION PROTEIN E"/>
    <property type="match status" value="1"/>
</dbReference>
<gene>
    <name evidence="3" type="ORF">UA74_23450</name>
</gene>
<proteinExistence type="predicted"/>
<evidence type="ECO:0000256" key="1">
    <source>
        <dbReference type="ARBA" id="ARBA00022801"/>
    </source>
</evidence>
<dbReference type="InterPro" id="IPR052016">
    <property type="entry name" value="Bact_Sigma-Reg"/>
</dbReference>
<dbReference type="RefSeq" id="WP_075742206.1">
    <property type="nucleotide sequence ID" value="NZ_CP016076.1"/>
</dbReference>
<organism evidence="3 4">
    <name type="scientific">Actinoalloteichus fjordicus</name>
    <dbReference type="NCBI Taxonomy" id="1612552"/>
    <lineage>
        <taxon>Bacteria</taxon>
        <taxon>Bacillati</taxon>
        <taxon>Actinomycetota</taxon>
        <taxon>Actinomycetes</taxon>
        <taxon>Pseudonocardiales</taxon>
        <taxon>Pseudonocardiaceae</taxon>
        <taxon>Actinoalloteichus</taxon>
    </lineage>
</organism>
<sequence length="397" mass="42545">MTAWPAIALLEQALRRHPVHDLFRALPGLLALHAGFLDATVRLADYRVEQLLPLGGHDAVAVPVTGSLDGAAFRDQRPVIADAAAGLVHVPLSTRGNRLGVLSGRVEEEITPTVLDRLAEVADAVAHAVAIVETSTDQPARARRDRRLTLAAEMQWELVRSWGLECPEFTIAGQLEPAYAVRGDNFDWSADPGLLSIAVTNGLGEGLDAALLTNVGISALRNSRRSGLPLTEQAALADQAVWGQHGGDRHLAALLIQVELATGRMTIVDAGSPRLWIIRGDHVRRVELEEQLPLGMFDGTSYETQEELLLPGDRLFVVSDGVYDSSNGTRTYGETSLSRIVRSSRGLPAGESVRAVLSDLAVFREHTDLDDDAVVVCLDWHGPTSTSAGGRTAPDGG</sequence>
<dbReference type="SMART" id="SM00331">
    <property type="entry name" value="PP2C_SIG"/>
    <property type="match status" value="1"/>
</dbReference>
<keyword evidence="4" id="KW-1185">Reference proteome</keyword>
<evidence type="ECO:0000313" key="3">
    <source>
        <dbReference type="EMBL" id="APU16708.1"/>
    </source>
</evidence>
<dbReference type="PANTHER" id="PTHR43156">
    <property type="entry name" value="STAGE II SPORULATION PROTEIN E-RELATED"/>
    <property type="match status" value="1"/>
</dbReference>
<dbReference type="AlphaFoldDB" id="A0AAC9LF51"/>
<accession>A0AAC9LF51</accession>
<dbReference type="Gene3D" id="3.60.40.10">
    <property type="entry name" value="PPM-type phosphatase domain"/>
    <property type="match status" value="1"/>
</dbReference>
<evidence type="ECO:0000259" key="2">
    <source>
        <dbReference type="SMART" id="SM00331"/>
    </source>
</evidence>
<feature type="domain" description="PPM-type phosphatase" evidence="2">
    <location>
        <begin position="166"/>
        <end position="380"/>
    </location>
</feature>